<feature type="signal peptide" evidence="15">
    <location>
        <begin position="1"/>
        <end position="16"/>
    </location>
</feature>
<evidence type="ECO:0000256" key="5">
    <source>
        <dbReference type="ARBA" id="ARBA00012431"/>
    </source>
</evidence>
<evidence type="ECO:0000256" key="7">
    <source>
        <dbReference type="ARBA" id="ARBA00022670"/>
    </source>
</evidence>
<evidence type="ECO:0000256" key="14">
    <source>
        <dbReference type="ARBA" id="ARBA00023145"/>
    </source>
</evidence>
<proteinExistence type="inferred from homology"/>
<protein>
    <recommendedName>
        <fullName evidence="5">deuterolysin</fullName>
        <ecNumber evidence="5">3.4.24.39</ecNumber>
    </recommendedName>
</protein>
<keyword evidence="19" id="KW-1185">Reference proteome</keyword>
<reference evidence="17" key="1">
    <citation type="submission" date="2023-06" db="EMBL/GenBank/DDBJ databases">
        <authorList>
            <consortium name="Lawrence Berkeley National Laboratory"/>
            <person name="Ahrendt S."/>
            <person name="Sahu N."/>
            <person name="Indic B."/>
            <person name="Wong-Bajracharya J."/>
            <person name="Merenyi Z."/>
            <person name="Ke H.-M."/>
            <person name="Monk M."/>
            <person name="Kocsube S."/>
            <person name="Drula E."/>
            <person name="Lipzen A."/>
            <person name="Balint B."/>
            <person name="Henrissat B."/>
            <person name="Andreopoulos B."/>
            <person name="Martin F.M."/>
            <person name="Harder C.B."/>
            <person name="Rigling D."/>
            <person name="Ford K.L."/>
            <person name="Foster G.D."/>
            <person name="Pangilinan J."/>
            <person name="Papanicolaou A."/>
            <person name="Barry K."/>
            <person name="LaButti K."/>
            <person name="Viragh M."/>
            <person name="Koriabine M."/>
            <person name="Yan M."/>
            <person name="Riley R."/>
            <person name="Champramary S."/>
            <person name="Plett K.L."/>
            <person name="Tsai I.J."/>
            <person name="Slot J."/>
            <person name="Sipos G."/>
            <person name="Plett J."/>
            <person name="Nagy L.G."/>
            <person name="Grigoriev I.V."/>
        </authorList>
    </citation>
    <scope>NUCLEOTIDE SEQUENCE</scope>
    <source>
        <strain evidence="17">CCBAS 213</strain>
    </source>
</reference>
<evidence type="ECO:0000313" key="18">
    <source>
        <dbReference type="EMBL" id="KAK0438727.1"/>
    </source>
</evidence>
<comment type="cofactor">
    <cofactor evidence="2">
        <name>Zn(2+)</name>
        <dbReference type="ChEBI" id="CHEBI:29105"/>
    </cofactor>
</comment>
<dbReference type="Gene3D" id="3.40.390.10">
    <property type="entry name" value="Collagenase (Catalytic Domain)"/>
    <property type="match status" value="1"/>
</dbReference>
<evidence type="ECO:0000313" key="19">
    <source>
        <dbReference type="Proteomes" id="UP001175211"/>
    </source>
</evidence>
<dbReference type="EC" id="3.4.24.39" evidence="5"/>
<evidence type="ECO:0000256" key="1">
    <source>
        <dbReference type="ARBA" id="ARBA00001187"/>
    </source>
</evidence>
<comment type="caution">
    <text evidence="17">The sequence shown here is derived from an EMBL/GenBank/DDBJ whole genome shotgun (WGS) entry which is preliminary data.</text>
</comment>
<dbReference type="PANTHER" id="PTHR37016">
    <property type="match status" value="1"/>
</dbReference>
<dbReference type="GO" id="GO:0006508">
    <property type="term" value="P:proteolysis"/>
    <property type="evidence" value="ECO:0007669"/>
    <property type="project" value="UniProtKB-KW"/>
</dbReference>
<dbReference type="Pfam" id="PF02102">
    <property type="entry name" value="Peptidase_M35"/>
    <property type="match status" value="1"/>
</dbReference>
<dbReference type="InterPro" id="IPR024079">
    <property type="entry name" value="MetalloPept_cat_dom_sf"/>
</dbReference>
<feature type="chain" id="PRO_5041589104" description="deuterolysin" evidence="15">
    <location>
        <begin position="17"/>
        <end position="310"/>
    </location>
</feature>
<evidence type="ECO:0000256" key="13">
    <source>
        <dbReference type="ARBA" id="ARBA00023049"/>
    </source>
</evidence>
<keyword evidence="7" id="KW-0645">Protease</keyword>
<comment type="similarity">
    <text evidence="4">Belongs to the peptidase M35 family.</text>
</comment>
<dbReference type="EMBL" id="JAUEPS010000094">
    <property type="protein sequence ID" value="KAK0438727.1"/>
    <property type="molecule type" value="Genomic_DNA"/>
</dbReference>
<organism evidence="17 19">
    <name type="scientific">Armillaria tabescens</name>
    <name type="common">Ringless honey mushroom</name>
    <name type="synonym">Agaricus tabescens</name>
    <dbReference type="NCBI Taxonomy" id="1929756"/>
    <lineage>
        <taxon>Eukaryota</taxon>
        <taxon>Fungi</taxon>
        <taxon>Dikarya</taxon>
        <taxon>Basidiomycota</taxon>
        <taxon>Agaricomycotina</taxon>
        <taxon>Agaricomycetes</taxon>
        <taxon>Agaricomycetidae</taxon>
        <taxon>Agaricales</taxon>
        <taxon>Marasmiineae</taxon>
        <taxon>Physalacriaceae</taxon>
        <taxon>Desarmillaria</taxon>
    </lineage>
</organism>
<comment type="catalytic activity">
    <reaction evidence="1">
        <text>Preferential cleavage of bonds with hydrophobic residues in P1'. Also 3-Asn-|-Gln-4 and 8-Gly-|-Ser-9 bonds in insulin B chain.</text>
        <dbReference type="EC" id="3.4.24.39"/>
    </reaction>
</comment>
<evidence type="ECO:0000256" key="11">
    <source>
        <dbReference type="ARBA" id="ARBA00022801"/>
    </source>
</evidence>
<evidence type="ECO:0000256" key="10">
    <source>
        <dbReference type="ARBA" id="ARBA00022729"/>
    </source>
</evidence>
<evidence type="ECO:0000259" key="16">
    <source>
        <dbReference type="Pfam" id="PF14521"/>
    </source>
</evidence>
<accession>A0AA39MLI9</accession>
<dbReference type="Proteomes" id="UP001175211">
    <property type="component" value="Unassembled WGS sequence"/>
</dbReference>
<keyword evidence="8" id="KW-0165">Cleavage on pair of basic residues</keyword>
<dbReference type="SUPFAM" id="SSF55486">
    <property type="entry name" value="Metalloproteases ('zincins'), catalytic domain"/>
    <property type="match status" value="1"/>
</dbReference>
<dbReference type="InterPro" id="IPR029463">
    <property type="entry name" value="Lys_MEP"/>
</dbReference>
<evidence type="ECO:0000256" key="6">
    <source>
        <dbReference type="ARBA" id="ARBA00022525"/>
    </source>
</evidence>
<evidence type="ECO:0000256" key="2">
    <source>
        <dbReference type="ARBA" id="ARBA00001947"/>
    </source>
</evidence>
<keyword evidence="9" id="KW-0479">Metal-binding</keyword>
<dbReference type="EMBL" id="JAUEPS010000094">
    <property type="protein sequence ID" value="KAK0438722.1"/>
    <property type="molecule type" value="Genomic_DNA"/>
</dbReference>
<dbReference type="GO" id="GO:0046872">
    <property type="term" value="F:metal ion binding"/>
    <property type="evidence" value="ECO:0007669"/>
    <property type="project" value="UniProtKB-KW"/>
</dbReference>
<keyword evidence="6" id="KW-0964">Secreted</keyword>
<evidence type="ECO:0000256" key="3">
    <source>
        <dbReference type="ARBA" id="ARBA00004613"/>
    </source>
</evidence>
<dbReference type="PANTHER" id="PTHR37016:SF3">
    <property type="entry name" value="NEUTRAL PROTEASE 2-RELATED"/>
    <property type="match status" value="1"/>
</dbReference>
<feature type="domain" description="Lysine-specific metallo-endopeptidase" evidence="16">
    <location>
        <begin position="211"/>
        <end position="280"/>
    </location>
</feature>
<dbReference type="Pfam" id="PF14521">
    <property type="entry name" value="Aspzincin_M35"/>
    <property type="match status" value="1"/>
</dbReference>
<dbReference type="GO" id="GO:0005576">
    <property type="term" value="C:extracellular region"/>
    <property type="evidence" value="ECO:0007669"/>
    <property type="project" value="UniProtKB-SubCell"/>
</dbReference>
<dbReference type="RefSeq" id="XP_060323031.1">
    <property type="nucleotide sequence ID" value="XM_060480026.1"/>
</dbReference>
<evidence type="ECO:0000256" key="8">
    <source>
        <dbReference type="ARBA" id="ARBA00022685"/>
    </source>
</evidence>
<comment type="subcellular location">
    <subcellularLocation>
        <location evidence="3">Secreted</location>
    </subcellularLocation>
</comment>
<evidence type="ECO:0000256" key="9">
    <source>
        <dbReference type="ARBA" id="ARBA00022723"/>
    </source>
</evidence>
<name>A0AA39MLI9_ARMTA</name>
<evidence type="ECO:0000256" key="15">
    <source>
        <dbReference type="SAM" id="SignalP"/>
    </source>
</evidence>
<dbReference type="GeneID" id="85363574"/>
<dbReference type="GO" id="GO:0004222">
    <property type="term" value="F:metalloendopeptidase activity"/>
    <property type="evidence" value="ECO:0007669"/>
    <property type="project" value="InterPro"/>
</dbReference>
<keyword evidence="12" id="KW-0862">Zinc</keyword>
<gene>
    <name evidence="17" type="ORF">EV420DRAFT_1735983</name>
    <name evidence="18" type="ORF">EV420DRAFT_1735987</name>
</gene>
<dbReference type="InterPro" id="IPR001384">
    <property type="entry name" value="Peptidase_M35"/>
</dbReference>
<keyword evidence="11" id="KW-0378">Hydrolase</keyword>
<evidence type="ECO:0000313" key="17">
    <source>
        <dbReference type="EMBL" id="KAK0438722.1"/>
    </source>
</evidence>
<dbReference type="InterPro" id="IPR050414">
    <property type="entry name" value="Fungal_M35_metalloproteases"/>
</dbReference>
<keyword evidence="10 15" id="KW-0732">Signal</keyword>
<dbReference type="Gene3D" id="2.60.40.2970">
    <property type="match status" value="1"/>
</dbReference>
<evidence type="ECO:0000256" key="12">
    <source>
        <dbReference type="ARBA" id="ARBA00022833"/>
    </source>
</evidence>
<sequence>MLTSFITLSLALSVLASPYKRDTILSISLSGPASNVTSINNLKFMATVANTGSELVKILKYRMILDDMLPTQSFTVTKDGETVNFTGIKISVSLKDTNDSAFVVIPPGQSVTAKHDVSALFDFASAGPGTFTFTPVTSFSITGPEVRVTNGVSLDHVSVSSNSVDVNISSLETCYTAAKALASAVTSYIAANSTDTLYTSYFGTTPTSMVTKIYFCNIFYYLDASPAVCLSSMDNTVTADGVTLHEFTHATSHTLDVSYSCANDRALPPAEQAVNADSYKVTQVSIALGSGINQIQEWISGNNVLAPTVI</sequence>
<keyword evidence="14" id="KW-0865">Zymogen</keyword>
<evidence type="ECO:0000256" key="4">
    <source>
        <dbReference type="ARBA" id="ARBA00010279"/>
    </source>
</evidence>
<keyword evidence="13 17" id="KW-0482">Metalloprotease</keyword>
<dbReference type="AlphaFoldDB" id="A0AA39MLI9"/>